<feature type="region of interest" description="Disordered" evidence="1">
    <location>
        <begin position="91"/>
        <end position="116"/>
    </location>
</feature>
<sequence>MAAINHFNLCTLTAHYVTIPNSTTTIPFEVLTTAPQSASSVPATVPRYEATPRTLGSVPACDKATREESKKNSILDTAVALGFWPTSTVPVSAATAPPSATTATESWSKYANPAVR</sequence>
<organism evidence="2 3">
    <name type="scientific">Periconia macrospinosa</name>
    <dbReference type="NCBI Taxonomy" id="97972"/>
    <lineage>
        <taxon>Eukaryota</taxon>
        <taxon>Fungi</taxon>
        <taxon>Dikarya</taxon>
        <taxon>Ascomycota</taxon>
        <taxon>Pezizomycotina</taxon>
        <taxon>Dothideomycetes</taxon>
        <taxon>Pleosporomycetidae</taxon>
        <taxon>Pleosporales</taxon>
        <taxon>Massarineae</taxon>
        <taxon>Periconiaceae</taxon>
        <taxon>Periconia</taxon>
    </lineage>
</organism>
<proteinExistence type="predicted"/>
<evidence type="ECO:0000313" key="2">
    <source>
        <dbReference type="EMBL" id="PVH96986.1"/>
    </source>
</evidence>
<feature type="compositionally biased region" description="Low complexity" evidence="1">
    <location>
        <begin position="91"/>
        <end position="104"/>
    </location>
</feature>
<evidence type="ECO:0000256" key="1">
    <source>
        <dbReference type="SAM" id="MobiDB-lite"/>
    </source>
</evidence>
<dbReference type="EMBL" id="KZ805449">
    <property type="protein sequence ID" value="PVH96986.1"/>
    <property type="molecule type" value="Genomic_DNA"/>
</dbReference>
<protein>
    <submittedName>
        <fullName evidence="2">Uncharacterized protein</fullName>
    </submittedName>
</protein>
<dbReference type="Proteomes" id="UP000244855">
    <property type="component" value="Unassembled WGS sequence"/>
</dbReference>
<accession>A0A2V1DFQ2</accession>
<reference evidence="2 3" key="1">
    <citation type="journal article" date="2018" name="Sci. Rep.">
        <title>Comparative genomics provides insights into the lifestyle and reveals functional heterogeneity of dark septate endophytic fungi.</title>
        <authorList>
            <person name="Knapp D.G."/>
            <person name="Nemeth J.B."/>
            <person name="Barry K."/>
            <person name="Hainaut M."/>
            <person name="Henrissat B."/>
            <person name="Johnson J."/>
            <person name="Kuo A."/>
            <person name="Lim J.H.P."/>
            <person name="Lipzen A."/>
            <person name="Nolan M."/>
            <person name="Ohm R.A."/>
            <person name="Tamas L."/>
            <person name="Grigoriev I.V."/>
            <person name="Spatafora J.W."/>
            <person name="Nagy L.G."/>
            <person name="Kovacs G.M."/>
        </authorList>
    </citation>
    <scope>NUCLEOTIDE SEQUENCE [LARGE SCALE GENOMIC DNA]</scope>
    <source>
        <strain evidence="2 3">DSE2036</strain>
    </source>
</reference>
<keyword evidence="3" id="KW-1185">Reference proteome</keyword>
<dbReference type="AlphaFoldDB" id="A0A2V1DFQ2"/>
<gene>
    <name evidence="2" type="ORF">DM02DRAFT_674438</name>
</gene>
<name>A0A2V1DFQ2_9PLEO</name>
<evidence type="ECO:0000313" key="3">
    <source>
        <dbReference type="Proteomes" id="UP000244855"/>
    </source>
</evidence>